<dbReference type="PANTHER" id="PTHR47334:SF3">
    <property type="entry name" value="PWI DOMAIN-CONTAINING PROTEIN"/>
    <property type="match status" value="1"/>
</dbReference>
<evidence type="ECO:0000313" key="6">
    <source>
        <dbReference type="Proteomes" id="UP001231189"/>
    </source>
</evidence>
<organism evidence="5 6">
    <name type="scientific">Lolium multiflorum</name>
    <name type="common">Italian ryegrass</name>
    <name type="synonym">Lolium perenne subsp. multiflorum</name>
    <dbReference type="NCBI Taxonomy" id="4521"/>
    <lineage>
        <taxon>Eukaryota</taxon>
        <taxon>Viridiplantae</taxon>
        <taxon>Streptophyta</taxon>
        <taxon>Embryophyta</taxon>
        <taxon>Tracheophyta</taxon>
        <taxon>Spermatophyta</taxon>
        <taxon>Magnoliopsida</taxon>
        <taxon>Liliopsida</taxon>
        <taxon>Poales</taxon>
        <taxon>Poaceae</taxon>
        <taxon>BOP clade</taxon>
        <taxon>Pooideae</taxon>
        <taxon>Poodae</taxon>
        <taxon>Poeae</taxon>
        <taxon>Poeae Chloroplast Group 2 (Poeae type)</taxon>
        <taxon>Loliodinae</taxon>
        <taxon>Loliinae</taxon>
        <taxon>Lolium</taxon>
    </lineage>
</organism>
<accession>A0AAD8W1U1</accession>
<protein>
    <submittedName>
        <fullName evidence="5">Uncharacterized protein</fullName>
    </submittedName>
</protein>
<feature type="compositionally biased region" description="Basic and acidic residues" evidence="2">
    <location>
        <begin position="331"/>
        <end position="345"/>
    </location>
</feature>
<dbReference type="PROSITE" id="PS50102">
    <property type="entry name" value="RRM"/>
    <property type="match status" value="1"/>
</dbReference>
<keyword evidence="6" id="KW-1185">Reference proteome</keyword>
<feature type="region of interest" description="Disordered" evidence="2">
    <location>
        <begin position="587"/>
        <end position="631"/>
    </location>
</feature>
<evidence type="ECO:0000256" key="2">
    <source>
        <dbReference type="SAM" id="MobiDB-lite"/>
    </source>
</evidence>
<feature type="domain" description="PWI" evidence="4">
    <location>
        <begin position="679"/>
        <end position="771"/>
    </location>
</feature>
<dbReference type="PANTHER" id="PTHR47334">
    <property type="entry name" value="SPLICING FACTOR PWI DOMAIN-CONTAINING PROTEIN / RNA RECOGNITION MOTIF (RRM)-CONTAINING PROTEIN"/>
    <property type="match status" value="1"/>
</dbReference>
<dbReference type="Pfam" id="PF00076">
    <property type="entry name" value="RRM_1"/>
    <property type="match status" value="1"/>
</dbReference>
<dbReference type="Proteomes" id="UP001231189">
    <property type="component" value="Unassembled WGS sequence"/>
</dbReference>
<dbReference type="EMBL" id="JAUUTY010000005">
    <property type="protein sequence ID" value="KAK1630589.1"/>
    <property type="molecule type" value="Genomic_DNA"/>
</dbReference>
<dbReference type="InterPro" id="IPR012677">
    <property type="entry name" value="Nucleotide-bd_a/b_plait_sf"/>
</dbReference>
<feature type="compositionally biased region" description="Pro residues" evidence="2">
    <location>
        <begin position="121"/>
        <end position="140"/>
    </location>
</feature>
<evidence type="ECO:0000256" key="1">
    <source>
        <dbReference type="PROSITE-ProRule" id="PRU00176"/>
    </source>
</evidence>
<sequence>MSRPLAAGQPSPTVAAQPNVIAAAPVRYAQPSADATAPRLYPIPIPFASPFPILGTPPPAPYPAAAFYPMAPLSAFPPFMRPGTFPGPPVDLHPPPPPPPPPPGVLGPYPGTFPRPRVDLHPPPPPPPPPGVLGPYPGTPSLPTAGPRYTTQFPVCPGPPGFSPRPIYPLPGVFSHQRPALIRAIADPVTMTRPPVAPVAPVAPVDTPQFKIYVGKIAATVENDFVLSLLQVCGVVKSWEPVINPIDGSRTGFGFCEFESAEGSLRAMRLLNKLSVDGQELVLNVNQATRDYFQKYGESTPEEKAKEAETETRDGVVSLADNGNDLSRATPEVKAKEAETEKKDGVVSSADNQNDLSRATPEVKAKEAETERRDGVVSSPDNGNDLSRAILDVTRRGAVVMQRIRSLIEGETKRCQADKDVMERIHSLIEERMKSKLPGSPSLAVQVPACIVDENGDDDTGSGALEERKIRRQCEQEEHLGEMKAVGSEGQKDREMTAAGMSSPQIGEAPSMHVPMSHESTAEHERECQHRERDGLHNRNGEEQGRQRKAVGSEGRKDREVTAAGKSLQIDEAPSMHVHMECISTVEHDRKSQLRGRDGFRKSNGEKIGRERKAVGSEAQKDREVTASGKSSLQLELLPSMHNSAGEKVGFELQATSNSGEKPTLDAKQLLATVPKTKKELFSHDVNWAIYDEYGLHKRMRPWISKKATAVFDEELAEFVDYVVACIKEHVNAPRMLELLESLLDDDAEKFVALTWRKLIFEIKKVEEGLA</sequence>
<dbReference type="InterPro" id="IPR000504">
    <property type="entry name" value="RRM_dom"/>
</dbReference>
<feature type="compositionally biased region" description="Pro residues" evidence="2">
    <location>
        <begin position="86"/>
        <end position="105"/>
    </location>
</feature>
<feature type="region of interest" description="Disordered" evidence="2">
    <location>
        <begin position="86"/>
        <end position="144"/>
    </location>
</feature>
<evidence type="ECO:0000259" key="4">
    <source>
        <dbReference type="PROSITE" id="PS51025"/>
    </source>
</evidence>
<dbReference type="AlphaFoldDB" id="A0AAD8W1U1"/>
<dbReference type="Gene3D" id="1.20.1390.10">
    <property type="entry name" value="PWI domain"/>
    <property type="match status" value="1"/>
</dbReference>
<dbReference type="GO" id="GO:0003723">
    <property type="term" value="F:RNA binding"/>
    <property type="evidence" value="ECO:0007669"/>
    <property type="project" value="UniProtKB-UniRule"/>
</dbReference>
<dbReference type="InterPro" id="IPR053294">
    <property type="entry name" value="RBM_PWI_domain"/>
</dbReference>
<name>A0AAD8W1U1_LOLMU</name>
<comment type="caution">
    <text evidence="5">The sequence shown here is derived from an EMBL/GenBank/DDBJ whole genome shotgun (WGS) entry which is preliminary data.</text>
</comment>
<feature type="region of interest" description="Disordered" evidence="2">
    <location>
        <begin position="480"/>
        <end position="563"/>
    </location>
</feature>
<dbReference type="Gene3D" id="3.30.70.330">
    <property type="match status" value="1"/>
</dbReference>
<feature type="compositionally biased region" description="Basic and acidic residues" evidence="2">
    <location>
        <begin position="520"/>
        <end position="546"/>
    </location>
</feature>
<feature type="compositionally biased region" description="Basic and acidic residues" evidence="2">
    <location>
        <begin position="361"/>
        <end position="375"/>
    </location>
</feature>
<feature type="compositionally biased region" description="Basic and acidic residues" evidence="2">
    <location>
        <begin position="587"/>
        <end position="625"/>
    </location>
</feature>
<dbReference type="SUPFAM" id="SSF54928">
    <property type="entry name" value="RNA-binding domain, RBD"/>
    <property type="match status" value="1"/>
</dbReference>
<dbReference type="Pfam" id="PF01480">
    <property type="entry name" value="PWI"/>
    <property type="match status" value="1"/>
</dbReference>
<feature type="compositionally biased region" description="Basic and acidic residues" evidence="2">
    <location>
        <begin position="301"/>
        <end position="314"/>
    </location>
</feature>
<dbReference type="CDD" id="cd12446">
    <property type="entry name" value="RRM_RBM25"/>
    <property type="match status" value="1"/>
</dbReference>
<feature type="domain" description="RRM" evidence="3">
    <location>
        <begin position="210"/>
        <end position="288"/>
    </location>
</feature>
<evidence type="ECO:0000259" key="3">
    <source>
        <dbReference type="PROSITE" id="PS50102"/>
    </source>
</evidence>
<feature type="region of interest" description="Disordered" evidence="2">
    <location>
        <begin position="296"/>
        <end position="383"/>
    </location>
</feature>
<proteinExistence type="predicted"/>
<dbReference type="SMART" id="SM00311">
    <property type="entry name" value="PWI"/>
    <property type="match status" value="1"/>
</dbReference>
<evidence type="ECO:0000313" key="5">
    <source>
        <dbReference type="EMBL" id="KAK1630589.1"/>
    </source>
</evidence>
<dbReference type="SMART" id="SM00360">
    <property type="entry name" value="RRM"/>
    <property type="match status" value="1"/>
</dbReference>
<gene>
    <name evidence="5" type="ORF">QYE76_004904</name>
</gene>
<dbReference type="InterPro" id="IPR034268">
    <property type="entry name" value="RBM25_RRM"/>
</dbReference>
<dbReference type="InterPro" id="IPR035979">
    <property type="entry name" value="RBD_domain_sf"/>
</dbReference>
<dbReference type="InterPro" id="IPR002483">
    <property type="entry name" value="PWI_dom"/>
</dbReference>
<keyword evidence="1" id="KW-0694">RNA-binding</keyword>
<dbReference type="PROSITE" id="PS51025">
    <property type="entry name" value="PWI"/>
    <property type="match status" value="1"/>
</dbReference>
<reference evidence="5" key="1">
    <citation type="submission" date="2023-07" db="EMBL/GenBank/DDBJ databases">
        <title>A chromosome-level genome assembly of Lolium multiflorum.</title>
        <authorList>
            <person name="Chen Y."/>
            <person name="Copetti D."/>
            <person name="Kolliker R."/>
            <person name="Studer B."/>
        </authorList>
    </citation>
    <scope>NUCLEOTIDE SEQUENCE</scope>
    <source>
        <strain evidence="5">02402/16</strain>
        <tissue evidence="5">Leaf</tissue>
    </source>
</reference>